<dbReference type="PANTHER" id="PTHR43179">
    <property type="entry name" value="RHAMNOSYLTRANSFERASE WBBL"/>
    <property type="match status" value="1"/>
</dbReference>
<dbReference type="OrthoDB" id="64615at2157"/>
<evidence type="ECO:0000256" key="1">
    <source>
        <dbReference type="ARBA" id="ARBA00006739"/>
    </source>
</evidence>
<dbReference type="SUPFAM" id="SSF53448">
    <property type="entry name" value="Nucleotide-diphospho-sugar transferases"/>
    <property type="match status" value="1"/>
</dbReference>
<reference evidence="5 6" key="1">
    <citation type="submission" date="2018-10" db="EMBL/GenBank/DDBJ databases">
        <title>Co-occurring genomic capacity for anaerobic methane metabolism and dissimilatory sulfite reduction discovered in the Korarchaeota.</title>
        <authorList>
            <person name="Mckay L.J."/>
            <person name="Dlakic M."/>
            <person name="Fields M.W."/>
            <person name="Delmont T.O."/>
            <person name="Eren A.M."/>
            <person name="Jay Z.J."/>
            <person name="Klingelsmith K.B."/>
            <person name="Rusch D.B."/>
            <person name="Inskeep W.P."/>
        </authorList>
    </citation>
    <scope>NUCLEOTIDE SEQUENCE [LARGE SCALE GENOMIC DNA]</scope>
    <source>
        <strain evidence="5 6">MDKW</strain>
    </source>
</reference>
<keyword evidence="2" id="KW-0328">Glycosyltransferase</keyword>
<dbReference type="Gene3D" id="3.90.550.10">
    <property type="entry name" value="Spore Coat Polysaccharide Biosynthesis Protein SpsA, Chain A"/>
    <property type="match status" value="1"/>
</dbReference>
<dbReference type="Proteomes" id="UP000277582">
    <property type="component" value="Unassembled WGS sequence"/>
</dbReference>
<keyword evidence="3 5" id="KW-0808">Transferase</keyword>
<comment type="caution">
    <text evidence="5">The sequence shown here is derived from an EMBL/GenBank/DDBJ whole genome shotgun (WGS) entry which is preliminary data.</text>
</comment>
<keyword evidence="6" id="KW-1185">Reference proteome</keyword>
<accession>A0A429GLU4</accession>
<organism evidence="5 6">
    <name type="scientific">Candidatus Methanodesulfokora washburnensis</name>
    <dbReference type="NCBI Taxonomy" id="2478471"/>
    <lineage>
        <taxon>Archaea</taxon>
        <taxon>Thermoproteota</taxon>
        <taxon>Candidatus Korarchaeia</taxon>
        <taxon>Candidatus Korarchaeia incertae sedis</taxon>
        <taxon>Candidatus Methanodesulfokora</taxon>
    </lineage>
</organism>
<evidence type="ECO:0000313" key="6">
    <source>
        <dbReference type="Proteomes" id="UP000277582"/>
    </source>
</evidence>
<evidence type="ECO:0000259" key="4">
    <source>
        <dbReference type="Pfam" id="PF00535"/>
    </source>
</evidence>
<dbReference type="PANTHER" id="PTHR43179:SF12">
    <property type="entry name" value="GALACTOFURANOSYLTRANSFERASE GLFT2"/>
    <property type="match status" value="1"/>
</dbReference>
<proteinExistence type="inferred from homology"/>
<dbReference type="RefSeq" id="WP_125671369.1">
    <property type="nucleotide sequence ID" value="NZ_RCOS01000084.1"/>
</dbReference>
<evidence type="ECO:0000256" key="3">
    <source>
        <dbReference type="ARBA" id="ARBA00022679"/>
    </source>
</evidence>
<sequence length="313" mass="35988">MVSADDVAVVIPVYNGVGIVDRCISALLRQSRIPREIICVDDFSKDNTYEYIKRRFPDITLVRNGFNMGASGSYARGIRLALSKGYRLIWLLDQDSLPLKNALEELLSFPLVEKSVLTSLSVCPLMNYLYLPLDFTCGLFNWRRGNLSQPREILTSTFNGMLLPRKIINSVGFPSARMRNELGDFEFSTRIWLKGWRIIQVPSSIVYHIGGKPRLVPKATKGGFFKLSRTTRSIEYIHAEYIPVGSYSEERYFERGKNTALMLTSRIPNCAKVFMLRWIITTLAKIILLRGEYENYRKLRSYLRGILYGLIHY</sequence>
<name>A0A429GLU4_9CREN</name>
<evidence type="ECO:0000313" key="5">
    <source>
        <dbReference type="EMBL" id="RSN74842.1"/>
    </source>
</evidence>
<evidence type="ECO:0000256" key="2">
    <source>
        <dbReference type="ARBA" id="ARBA00022676"/>
    </source>
</evidence>
<dbReference type="AlphaFoldDB" id="A0A429GLU4"/>
<dbReference type="GO" id="GO:0016757">
    <property type="term" value="F:glycosyltransferase activity"/>
    <property type="evidence" value="ECO:0007669"/>
    <property type="project" value="UniProtKB-KW"/>
</dbReference>
<comment type="similarity">
    <text evidence="1">Belongs to the glycosyltransferase 2 family.</text>
</comment>
<protein>
    <submittedName>
        <fullName evidence="5">Glycosyltransferase</fullName>
    </submittedName>
</protein>
<dbReference type="Pfam" id="PF00535">
    <property type="entry name" value="Glycos_transf_2"/>
    <property type="match status" value="1"/>
</dbReference>
<dbReference type="EMBL" id="RCOS01000084">
    <property type="protein sequence ID" value="RSN74842.1"/>
    <property type="molecule type" value="Genomic_DNA"/>
</dbReference>
<gene>
    <name evidence="5" type="ORF">D6D85_07340</name>
</gene>
<feature type="domain" description="Glycosyltransferase 2-like" evidence="4">
    <location>
        <begin position="9"/>
        <end position="134"/>
    </location>
</feature>
<dbReference type="InterPro" id="IPR001173">
    <property type="entry name" value="Glyco_trans_2-like"/>
</dbReference>
<dbReference type="InterPro" id="IPR029044">
    <property type="entry name" value="Nucleotide-diphossugar_trans"/>
</dbReference>